<evidence type="ECO:0000313" key="3">
    <source>
        <dbReference type="EMBL" id="MBH8576318.1"/>
    </source>
</evidence>
<dbReference type="InterPro" id="IPR001509">
    <property type="entry name" value="Epimerase_deHydtase"/>
</dbReference>
<protein>
    <submittedName>
        <fullName evidence="3">NAD-dependent epimerase/dehydratase family protein</fullName>
    </submittedName>
</protein>
<sequence length="310" mass="34234">MSQSKLVLVTGATGFIGRYIVRYFSKQGWSVVGLAKTSPENAPIADLQAYHCLDLPSTELNNLLDKYHPDLFIHCAGRASVGLSITTPREDFNANTALTFEVLNSLRTSAPNCRFIFLSSAAVYGNPNSIPINEDKVLSPISPYGFHKWQSENLVLEFARVYGLLSASIRIFSAYGPGLRRQVIWDICQKALTEKAVNLQGTGTESRDFIHAIDIAKAIEIVAESAQMQGEVYNLGSGRETTIKELAALVIDALEYDIQPQFNGNIRLGDPLNWQADISKIQTLGFEPSVPLEKGVKNFVNWCKAELHII</sequence>
<evidence type="ECO:0000259" key="2">
    <source>
        <dbReference type="Pfam" id="PF01370"/>
    </source>
</evidence>
<dbReference type="RefSeq" id="WP_214435054.1">
    <property type="nucleotide sequence ID" value="NZ_CAWPUQ010000155.1"/>
</dbReference>
<feature type="domain" description="NAD-dependent epimerase/dehydratase" evidence="2">
    <location>
        <begin position="7"/>
        <end position="236"/>
    </location>
</feature>
<evidence type="ECO:0000313" key="4">
    <source>
        <dbReference type="Proteomes" id="UP000662314"/>
    </source>
</evidence>
<dbReference type="SUPFAM" id="SSF51735">
    <property type="entry name" value="NAD(P)-binding Rossmann-fold domains"/>
    <property type="match status" value="1"/>
</dbReference>
<dbReference type="Proteomes" id="UP000662314">
    <property type="component" value="Unassembled WGS sequence"/>
</dbReference>
<comment type="caution">
    <text evidence="3">The sequence shown here is derived from an EMBL/GenBank/DDBJ whole genome shotgun (WGS) entry which is preliminary data.</text>
</comment>
<gene>
    <name evidence="3" type="ORF">I8752_25670</name>
</gene>
<dbReference type="PANTHER" id="PTHR43000">
    <property type="entry name" value="DTDP-D-GLUCOSE 4,6-DEHYDRATASE-RELATED"/>
    <property type="match status" value="1"/>
</dbReference>
<organism evidence="3 4">
    <name type="scientific">Dendronalium phyllosphericum CENA369</name>
    <dbReference type="NCBI Taxonomy" id="1725256"/>
    <lineage>
        <taxon>Bacteria</taxon>
        <taxon>Bacillati</taxon>
        <taxon>Cyanobacteriota</taxon>
        <taxon>Cyanophyceae</taxon>
        <taxon>Nostocales</taxon>
        <taxon>Nostocaceae</taxon>
        <taxon>Dendronalium</taxon>
        <taxon>Dendronalium phyllosphericum</taxon>
    </lineage>
</organism>
<dbReference type="InterPro" id="IPR036291">
    <property type="entry name" value="NAD(P)-bd_dom_sf"/>
</dbReference>
<dbReference type="Pfam" id="PF01370">
    <property type="entry name" value="Epimerase"/>
    <property type="match status" value="1"/>
</dbReference>
<dbReference type="Gene3D" id="3.40.50.720">
    <property type="entry name" value="NAD(P)-binding Rossmann-like Domain"/>
    <property type="match status" value="1"/>
</dbReference>
<reference evidence="3 4" key="1">
    <citation type="journal article" date="2021" name="Int. J. Syst. Evol. Microbiol.">
        <title>Amazonocrinis nigriterrae gen. nov., sp. nov., Atlanticothrix silvestris gen. nov., sp. nov. and Dendronalium phyllosphericum gen. nov., sp. nov., nostocacean cyanobacteria from Brazilian environments.</title>
        <authorList>
            <person name="Alvarenga D.O."/>
            <person name="Andreote A.P.D."/>
            <person name="Branco L.H.Z."/>
            <person name="Delbaje E."/>
            <person name="Cruz R.B."/>
            <person name="Varani A.M."/>
            <person name="Fiore M.F."/>
        </authorList>
    </citation>
    <scope>NUCLEOTIDE SEQUENCE [LARGE SCALE GENOMIC DNA]</scope>
    <source>
        <strain evidence="3 4">CENA369</strain>
    </source>
</reference>
<accession>A0A8J7I8T7</accession>
<name>A0A8J7I8T7_9NOST</name>
<dbReference type="AlphaFoldDB" id="A0A8J7I8T7"/>
<evidence type="ECO:0000256" key="1">
    <source>
        <dbReference type="ARBA" id="ARBA00007637"/>
    </source>
</evidence>
<keyword evidence="4" id="KW-1185">Reference proteome</keyword>
<comment type="similarity">
    <text evidence="1">Belongs to the NAD(P)-dependent epimerase/dehydratase family.</text>
</comment>
<proteinExistence type="inferred from homology"/>
<dbReference type="EMBL" id="JAECZA010000228">
    <property type="protein sequence ID" value="MBH8576318.1"/>
    <property type="molecule type" value="Genomic_DNA"/>
</dbReference>